<dbReference type="OMA" id="ADHEEYE"/>
<dbReference type="InterPro" id="IPR000719">
    <property type="entry name" value="Prot_kinase_dom"/>
</dbReference>
<evidence type="ECO:0000313" key="5">
    <source>
        <dbReference type="EMBL" id="EEH33299.2"/>
    </source>
</evidence>
<dbReference type="GO" id="GO:0004674">
    <property type="term" value="F:protein serine/threonine kinase activity"/>
    <property type="evidence" value="ECO:0007669"/>
    <property type="project" value="UniProtKB-KW"/>
</dbReference>
<dbReference type="Pfam" id="PF00069">
    <property type="entry name" value="Pkinase"/>
    <property type="match status" value="1"/>
</dbReference>
<dbReference type="AlphaFoldDB" id="C1H0Q5"/>
<keyword evidence="2" id="KW-0547">Nucleotide-binding</keyword>
<evidence type="ECO:0000259" key="4">
    <source>
        <dbReference type="PROSITE" id="PS50011"/>
    </source>
</evidence>
<keyword evidence="1" id="KW-0808">Transferase</keyword>
<evidence type="ECO:0000313" key="6">
    <source>
        <dbReference type="Proteomes" id="UP000002059"/>
    </source>
</evidence>
<dbReference type="InterPro" id="IPR011009">
    <property type="entry name" value="Kinase-like_dom_sf"/>
</dbReference>
<name>C1H0Q5_PARBA</name>
<protein>
    <recommendedName>
        <fullName evidence="4">Protein kinase domain-containing protein</fullName>
    </recommendedName>
</protein>
<keyword evidence="1" id="KW-0723">Serine/threonine-protein kinase</keyword>
<organism evidence="5 6">
    <name type="scientific">Paracoccidioides lutzii (strain ATCC MYA-826 / Pb01)</name>
    <name type="common">Paracoccidioides brasiliensis</name>
    <dbReference type="NCBI Taxonomy" id="502779"/>
    <lineage>
        <taxon>Eukaryota</taxon>
        <taxon>Fungi</taxon>
        <taxon>Dikarya</taxon>
        <taxon>Ascomycota</taxon>
        <taxon>Pezizomycotina</taxon>
        <taxon>Eurotiomycetes</taxon>
        <taxon>Eurotiomycetidae</taxon>
        <taxon>Onygenales</taxon>
        <taxon>Ajellomycetaceae</taxon>
        <taxon>Paracoccidioides</taxon>
    </lineage>
</organism>
<dbReference type="VEuPathDB" id="FungiDB:PAAG_04349"/>
<reference evidence="5 6" key="1">
    <citation type="journal article" date="2011" name="PLoS Genet.">
        <title>Comparative genomic analysis of human fungal pathogens causing paracoccidioidomycosis.</title>
        <authorList>
            <person name="Desjardins C.A."/>
            <person name="Champion M.D."/>
            <person name="Holder J.W."/>
            <person name="Muszewska A."/>
            <person name="Goldberg J."/>
            <person name="Bailao A.M."/>
            <person name="Brigido M.M."/>
            <person name="Ferreira M.E."/>
            <person name="Garcia A.M."/>
            <person name="Grynberg M."/>
            <person name="Gujja S."/>
            <person name="Heiman D.I."/>
            <person name="Henn M.R."/>
            <person name="Kodira C.D."/>
            <person name="Leon-Narvaez H."/>
            <person name="Longo L.V."/>
            <person name="Ma L.J."/>
            <person name="Malavazi I."/>
            <person name="Matsuo A.L."/>
            <person name="Morais F.V."/>
            <person name="Pereira M."/>
            <person name="Rodriguez-Brito S."/>
            <person name="Sakthikumar S."/>
            <person name="Salem-Izacc S.M."/>
            <person name="Sykes S.M."/>
            <person name="Teixeira M.M."/>
            <person name="Vallejo M.C."/>
            <person name="Walter M.E."/>
            <person name="Yandava C."/>
            <person name="Young S."/>
            <person name="Zeng Q."/>
            <person name="Zucker J."/>
            <person name="Felipe M.S."/>
            <person name="Goldman G.H."/>
            <person name="Haas B.J."/>
            <person name="McEwen J.G."/>
            <person name="Nino-Vega G."/>
            <person name="Puccia R."/>
            <person name="San-Blas G."/>
            <person name="Soares C.M."/>
            <person name="Birren B.W."/>
            <person name="Cuomo C.A."/>
        </authorList>
    </citation>
    <scope>NUCLEOTIDE SEQUENCE [LARGE SCALE GENOMIC DNA]</scope>
    <source>
        <strain evidence="6">ATCC MYA-826 / Pb01</strain>
    </source>
</reference>
<dbReference type="GeneID" id="9096783"/>
<dbReference type="InterPro" id="IPR050117">
    <property type="entry name" value="MAPK"/>
</dbReference>
<dbReference type="Proteomes" id="UP000002059">
    <property type="component" value="Partially assembled WGS sequence"/>
</dbReference>
<feature type="domain" description="Protein kinase" evidence="4">
    <location>
        <begin position="4"/>
        <end position="284"/>
    </location>
</feature>
<evidence type="ECO:0000256" key="3">
    <source>
        <dbReference type="ARBA" id="ARBA00022840"/>
    </source>
</evidence>
<keyword evidence="1" id="KW-0418">Kinase</keyword>
<dbReference type="SMART" id="SM00220">
    <property type="entry name" value="S_TKc"/>
    <property type="match status" value="1"/>
</dbReference>
<keyword evidence="6" id="KW-1185">Reference proteome</keyword>
<evidence type="ECO:0000256" key="1">
    <source>
        <dbReference type="ARBA" id="ARBA00022527"/>
    </source>
</evidence>
<dbReference type="SUPFAM" id="SSF56112">
    <property type="entry name" value="Protein kinase-like (PK-like)"/>
    <property type="match status" value="1"/>
</dbReference>
<evidence type="ECO:0000256" key="2">
    <source>
        <dbReference type="ARBA" id="ARBA00022741"/>
    </source>
</evidence>
<dbReference type="Gene3D" id="1.10.510.10">
    <property type="entry name" value="Transferase(Phosphotransferase) domain 1"/>
    <property type="match status" value="2"/>
</dbReference>
<gene>
    <name evidence="5" type="ORF">PAAG_04349</name>
</gene>
<dbReference type="STRING" id="502779.C1H0Q5"/>
<accession>C1H0Q5</accession>
<dbReference type="RefSeq" id="XP_015699477.1">
    <property type="nucleotide sequence ID" value="XM_015845251.1"/>
</dbReference>
<dbReference type="OrthoDB" id="5979581at2759"/>
<dbReference type="HOGENOM" id="CLU_076146_0_0_1"/>
<dbReference type="EMBL" id="KN294002">
    <property type="protein sequence ID" value="EEH33299.2"/>
    <property type="molecule type" value="Genomic_DNA"/>
</dbReference>
<dbReference type="PROSITE" id="PS50011">
    <property type="entry name" value="PROTEIN_KINASE_DOM"/>
    <property type="match status" value="1"/>
</dbReference>
<sequence>MSALFQLGQILRGQIGSYTIIKRLQESVWLATSQSKQTVIVKSVCHFRLQNERDVLKSFQSRSPFVRPLIDEIADPSDPPAIVLKYAADHLLNASVSRKLTSPEIKYVARRILEAFRMLHEDGFVHTVLKPIAHFSHGGYAKDGDLIGAPIWRSPEPQLQIGWGTPTDIWSFGSLIITLVYGDNFFLFEPDVPAGHEDYELRILTRQCQFFGPFPVTYQGISSLETLAILTYIMRSLPPEKYKPFKRITEKEVSKVDRDFILKIMKLDPRDRPSARELLEDEWFNIET</sequence>
<dbReference type="PANTHER" id="PTHR24055">
    <property type="entry name" value="MITOGEN-ACTIVATED PROTEIN KINASE"/>
    <property type="match status" value="1"/>
</dbReference>
<dbReference type="GO" id="GO:0005524">
    <property type="term" value="F:ATP binding"/>
    <property type="evidence" value="ECO:0007669"/>
    <property type="project" value="UniProtKB-KW"/>
</dbReference>
<keyword evidence="3" id="KW-0067">ATP-binding</keyword>
<proteinExistence type="predicted"/>
<dbReference type="KEGG" id="pbl:PAAG_04349"/>